<comment type="caution">
    <text evidence="6">The sequence shown here is derived from an EMBL/GenBank/DDBJ whole genome shotgun (WGS) entry which is preliminary data.</text>
</comment>
<sequence length="416" mass="47037">MNFISQIRLLKKHVEFRRYVANTSWLMGEKILRMFVGLFVGVWIARYLGPEQFGLFSYAQSFVFLFTAIATLGLDNVVVRELVRDQTREDELLGTAFVLKIIGAVLVFPLIWLALQFTSNDAYTKLLVFIIVSATIFQSFNVIDFYYQSKVLSKYVALANSVVLGASSLIKIILILNNAPLTAFAMMFSFDALVLSIGLIFFYEKRSGQRVLRWSFSKNTAIYLIKESWPLILSSVFVSLYMRIDQIMIKEMLDAEAVGQYAAAVRLSEAWYFIPMAITSSIFPAIINARKVSEELYLQQLQRLYTLMVWLGISIALPMTFLSEWIVSFLYGDSYQKAADILMIHAWAGIFVFLGVASGKWLIIEGMVMVSFFRVLAGVIISIILNFIMIPSYGVVGAAISILVSQAVAAYGYDFF</sequence>
<feature type="transmembrane region" description="Helical" evidence="5">
    <location>
        <begin position="344"/>
        <end position="364"/>
    </location>
</feature>
<comment type="subcellular location">
    <subcellularLocation>
        <location evidence="1">Membrane</location>
        <topology evidence="1">Multi-pass membrane protein</topology>
    </subcellularLocation>
</comment>
<protein>
    <submittedName>
        <fullName evidence="6">Flippase</fullName>
    </submittedName>
</protein>
<evidence type="ECO:0000256" key="3">
    <source>
        <dbReference type="ARBA" id="ARBA00022989"/>
    </source>
</evidence>
<evidence type="ECO:0000313" key="6">
    <source>
        <dbReference type="EMBL" id="MCK9801666.1"/>
    </source>
</evidence>
<dbReference type="InterPro" id="IPR002797">
    <property type="entry name" value="Polysacc_synth"/>
</dbReference>
<keyword evidence="4 5" id="KW-0472">Membrane</keyword>
<feature type="transmembrane region" description="Helical" evidence="5">
    <location>
        <begin position="55"/>
        <end position="79"/>
    </location>
</feature>
<reference evidence="6 7" key="2">
    <citation type="journal article" date="2023" name="Plant Pathol.">
        <title>Dismantling and reorganizing Pseudomonas marginalis sensu#lato.</title>
        <authorList>
            <person name="Sawada H."/>
            <person name="Fujikawa T."/>
            <person name="Satou M."/>
        </authorList>
    </citation>
    <scope>NUCLEOTIDE SEQUENCE [LARGE SCALE GENOMIC DNA]</scope>
    <source>
        <strain evidence="6 7">MAFF 302030</strain>
    </source>
</reference>
<feature type="transmembrane region" description="Helical" evidence="5">
    <location>
        <begin position="91"/>
        <end position="114"/>
    </location>
</feature>
<evidence type="ECO:0000256" key="2">
    <source>
        <dbReference type="ARBA" id="ARBA00022692"/>
    </source>
</evidence>
<dbReference type="Pfam" id="PF01943">
    <property type="entry name" value="Polysacc_synt"/>
    <property type="match status" value="1"/>
</dbReference>
<reference evidence="6 7" key="1">
    <citation type="journal article" date="2022" name="Int. J. Syst. Evol. Microbiol.">
        <title>Pseudomonas aegrilactucae sp. nov. and Pseudomonas morbosilactucae sp. nov., pathogens causing bacterial rot of lettuce in Japan.</title>
        <authorList>
            <person name="Sawada H."/>
            <person name="Fujikawa T."/>
            <person name="Satou M."/>
        </authorList>
    </citation>
    <scope>NUCLEOTIDE SEQUENCE [LARGE SCALE GENOMIC DNA]</scope>
    <source>
        <strain evidence="6 7">MAFF 302030</strain>
    </source>
</reference>
<dbReference type="InterPro" id="IPR052556">
    <property type="entry name" value="PolySynth_Transporter"/>
</dbReference>
<dbReference type="PANTHER" id="PTHR43424:SF1">
    <property type="entry name" value="LOCUS PUTATIVE PROTEIN 1-RELATED"/>
    <property type="match status" value="1"/>
</dbReference>
<organism evidence="6 7">
    <name type="scientific">Pseudomonas morbosilactucae</name>
    <dbReference type="NCBI Taxonomy" id="2938197"/>
    <lineage>
        <taxon>Bacteria</taxon>
        <taxon>Pseudomonadati</taxon>
        <taxon>Pseudomonadota</taxon>
        <taxon>Gammaproteobacteria</taxon>
        <taxon>Pseudomonadales</taxon>
        <taxon>Pseudomonadaceae</taxon>
        <taxon>Pseudomonas</taxon>
    </lineage>
</organism>
<name>A0A9X2C8W4_9PSED</name>
<feature type="transmembrane region" description="Helical" evidence="5">
    <location>
        <begin position="395"/>
        <end position="413"/>
    </location>
</feature>
<dbReference type="AlphaFoldDB" id="A0A9X2C8W4"/>
<evidence type="ECO:0000256" key="5">
    <source>
        <dbReference type="SAM" id="Phobius"/>
    </source>
</evidence>
<feature type="transmembrane region" description="Helical" evidence="5">
    <location>
        <begin position="155"/>
        <end position="176"/>
    </location>
</feature>
<dbReference type="EMBL" id="JALQCW010000090">
    <property type="protein sequence ID" value="MCK9801666.1"/>
    <property type="molecule type" value="Genomic_DNA"/>
</dbReference>
<feature type="transmembrane region" description="Helical" evidence="5">
    <location>
        <begin position="126"/>
        <end position="143"/>
    </location>
</feature>
<feature type="transmembrane region" description="Helical" evidence="5">
    <location>
        <begin position="270"/>
        <end position="287"/>
    </location>
</feature>
<dbReference type="CDD" id="cd13128">
    <property type="entry name" value="MATE_Wzx_like"/>
    <property type="match status" value="1"/>
</dbReference>
<gene>
    <name evidence="6" type="ORF">M1B34_29370</name>
</gene>
<evidence type="ECO:0000256" key="1">
    <source>
        <dbReference type="ARBA" id="ARBA00004141"/>
    </source>
</evidence>
<feature type="transmembrane region" description="Helical" evidence="5">
    <location>
        <begin position="224"/>
        <end position="244"/>
    </location>
</feature>
<feature type="transmembrane region" description="Helical" evidence="5">
    <location>
        <begin position="307"/>
        <end position="332"/>
    </location>
</feature>
<proteinExistence type="predicted"/>
<keyword evidence="3 5" id="KW-1133">Transmembrane helix</keyword>
<dbReference type="Proteomes" id="UP001155059">
    <property type="component" value="Unassembled WGS sequence"/>
</dbReference>
<dbReference type="PANTHER" id="PTHR43424">
    <property type="entry name" value="LOCUS PUTATIVE PROTEIN 1-RELATED"/>
    <property type="match status" value="1"/>
</dbReference>
<feature type="transmembrane region" description="Helical" evidence="5">
    <location>
        <begin position="182"/>
        <end position="203"/>
    </location>
</feature>
<evidence type="ECO:0000313" key="7">
    <source>
        <dbReference type="Proteomes" id="UP001155059"/>
    </source>
</evidence>
<keyword evidence="2 5" id="KW-0812">Transmembrane</keyword>
<feature type="transmembrane region" description="Helical" evidence="5">
    <location>
        <begin position="31"/>
        <end position="49"/>
    </location>
</feature>
<dbReference type="RefSeq" id="WP_268266971.1">
    <property type="nucleotide sequence ID" value="NZ_JALQCW010000090.1"/>
</dbReference>
<feature type="transmembrane region" description="Helical" evidence="5">
    <location>
        <begin position="371"/>
        <end position="389"/>
    </location>
</feature>
<evidence type="ECO:0000256" key="4">
    <source>
        <dbReference type="ARBA" id="ARBA00023136"/>
    </source>
</evidence>
<accession>A0A9X2C8W4</accession>
<dbReference type="GO" id="GO:0016020">
    <property type="term" value="C:membrane"/>
    <property type="evidence" value="ECO:0007669"/>
    <property type="project" value="UniProtKB-SubCell"/>
</dbReference>